<evidence type="ECO:0000256" key="1">
    <source>
        <dbReference type="SAM" id="SignalP"/>
    </source>
</evidence>
<dbReference type="PATRIC" id="fig|1094466.5.peg.2602"/>
<keyword evidence="4" id="KW-1185">Reference proteome</keyword>
<organism evidence="3 4">
    <name type="scientific">Flavobacterium indicum (strain DSM 17447 / CIP 109464 / GPTSA100-9)</name>
    <dbReference type="NCBI Taxonomy" id="1094466"/>
    <lineage>
        <taxon>Bacteria</taxon>
        <taxon>Pseudomonadati</taxon>
        <taxon>Bacteroidota</taxon>
        <taxon>Flavobacteriia</taxon>
        <taxon>Flavobacteriales</taxon>
        <taxon>Flavobacteriaceae</taxon>
        <taxon>Flavobacterium</taxon>
    </lineage>
</organism>
<evidence type="ECO:0000313" key="4">
    <source>
        <dbReference type="Proteomes" id="UP000007599"/>
    </source>
</evidence>
<dbReference type="eggNOG" id="COG4704">
    <property type="taxonomic scope" value="Bacteria"/>
</dbReference>
<dbReference type="EMBL" id="HE774682">
    <property type="protein sequence ID" value="CCG54555.1"/>
    <property type="molecule type" value="Genomic_DNA"/>
</dbReference>
<reference evidence="3 4" key="1">
    <citation type="journal article" date="2012" name="J. Bacteriol.">
        <title>Complete Genome Sequence of Flavobacterium indicum GPSTA100-9T, Isolated from Warm Spring Water.</title>
        <authorList>
            <person name="Barbier P."/>
            <person name="Houel A."/>
            <person name="Loux V."/>
            <person name="Poulain J."/>
            <person name="Bernardet J.F."/>
            <person name="Touchon M."/>
            <person name="Duchaud E."/>
        </authorList>
    </citation>
    <scope>NUCLEOTIDE SEQUENCE [LARGE SCALE GENOMIC DNA]</scope>
    <source>
        <strain evidence="4">DSM 17447 / CIP 109464 / GPTSA100-9</strain>
    </source>
</reference>
<proteinExistence type="predicted"/>
<reference evidence="4" key="2">
    <citation type="submission" date="2012-03" db="EMBL/GenBank/DDBJ databases">
        <title>Complete genome sequence of Flavobacterium indicum GPTSA100-9T, isolated from warm spring water.</title>
        <authorList>
            <person name="Barbier P."/>
            <person name="Houel A."/>
            <person name="Loux V."/>
            <person name="Poulain J."/>
            <person name="Bernardet J.-F."/>
            <person name="Touchon M."/>
            <person name="Duchaud E."/>
        </authorList>
    </citation>
    <scope>NUCLEOTIDE SEQUENCE [LARGE SCALE GENOMIC DNA]</scope>
    <source>
        <strain evidence="4">DSM 17447 / CIP 109464 / GPTSA100-9</strain>
    </source>
</reference>
<protein>
    <recommendedName>
        <fullName evidence="2">Fibrobacter succinogenes major paralogous domain-containing protein</fullName>
    </recommendedName>
</protein>
<name>H8XRX1_FLAIG</name>
<dbReference type="HOGENOM" id="CLU_989545_0_0_10"/>
<dbReference type="NCBIfam" id="TIGR02145">
    <property type="entry name" value="Fib_succ_major"/>
    <property type="match status" value="1"/>
</dbReference>
<accession>H8XRX1</accession>
<keyword evidence="1" id="KW-0732">Signal</keyword>
<feature type="chain" id="PRO_5003617740" description="Fibrobacter succinogenes major paralogous domain-containing protein" evidence="1">
    <location>
        <begin position="20"/>
        <end position="300"/>
    </location>
</feature>
<feature type="domain" description="Fibrobacter succinogenes major paralogous" evidence="2">
    <location>
        <begin position="84"/>
        <end position="299"/>
    </location>
</feature>
<sequence>MKSKIQIILLLLCINISFSQVVLEALEGGVINTCFSPTTIISKTPCNAIAGATINDDLTTPMGIEYNWTGATGFVDGGTVRALVDINGQCWFRRNAINVPSNYPAPSTTIAPGGDQGWSGFYNFTYTAGHGRLYQWKAAMNLVLFADNWGGVDFSTIERSRGICPVGWHVPSDCEWQYMEEYLQVPSQYLDQDMFWNTRTFPSTTNTGSGSFISAGLPTAPNNNQTGFSALLTGHKDINFDNSFSGITRYASFWTSSAKNLVLGHHMSTFYRRQLFWFYVGIERAGANPGAAFSVRCLKD</sequence>
<dbReference type="Proteomes" id="UP000007599">
    <property type="component" value="Chromosome I"/>
</dbReference>
<dbReference type="AlphaFoldDB" id="H8XRX1"/>
<evidence type="ECO:0000259" key="2">
    <source>
        <dbReference type="Pfam" id="PF09603"/>
    </source>
</evidence>
<feature type="signal peptide" evidence="1">
    <location>
        <begin position="1"/>
        <end position="19"/>
    </location>
</feature>
<dbReference type="Pfam" id="PF09603">
    <property type="entry name" value="Fib_succ_major"/>
    <property type="match status" value="1"/>
</dbReference>
<dbReference type="STRING" id="1094466.KQS_13290"/>
<dbReference type="OrthoDB" id="9805760at2"/>
<dbReference type="RefSeq" id="WP_014389673.1">
    <property type="nucleotide sequence ID" value="NC_017025.1"/>
</dbReference>
<gene>
    <name evidence="3" type="ordered locus">KQS_13290</name>
</gene>
<dbReference type="KEGG" id="fin:KQS_13290"/>
<evidence type="ECO:0000313" key="3">
    <source>
        <dbReference type="EMBL" id="CCG54555.1"/>
    </source>
</evidence>
<dbReference type="InterPro" id="IPR011871">
    <property type="entry name" value="Fib_succ_major"/>
</dbReference>